<comment type="caution">
    <text evidence="3">The sequence shown here is derived from an EMBL/GenBank/DDBJ whole genome shotgun (WGS) entry which is preliminary data.</text>
</comment>
<sequence>MKYMMTLVSMSILLLAACGQTPAETSSAEAKPTEQVGESESTDQQNEDEETMDAETEDENQDTENATDAENSETGSTEETETETTSTETESAVTATGTSDADVETEVDDEQVTTETDQGVDEIADPSYTEVTSDDYQDQIATLKNQFQNQLLSIELENGEDWGYVYAVVTDGLKLPSDEEREFHLQQMAEAITEQLDLKAQAPGGTITFVYEDQSVLGIYHTEDGSIGYP</sequence>
<name>A0ABU9VLH9_9BACI</name>
<dbReference type="EMBL" id="JBCITK010000001">
    <property type="protein sequence ID" value="MEN0644058.1"/>
    <property type="molecule type" value="Genomic_DNA"/>
</dbReference>
<keyword evidence="2" id="KW-0732">Signal</keyword>
<evidence type="ECO:0000313" key="4">
    <source>
        <dbReference type="Proteomes" id="UP001418796"/>
    </source>
</evidence>
<feature type="compositionally biased region" description="Low complexity" evidence="1">
    <location>
        <begin position="83"/>
        <end position="99"/>
    </location>
</feature>
<feature type="signal peptide" evidence="2">
    <location>
        <begin position="1"/>
        <end position="23"/>
    </location>
</feature>
<feature type="chain" id="PRO_5045138177" description="YusW-like protein" evidence="2">
    <location>
        <begin position="24"/>
        <end position="230"/>
    </location>
</feature>
<evidence type="ECO:0000313" key="3">
    <source>
        <dbReference type="EMBL" id="MEN0644058.1"/>
    </source>
</evidence>
<dbReference type="Proteomes" id="UP001418796">
    <property type="component" value="Unassembled WGS sequence"/>
</dbReference>
<organism evidence="3 4">
    <name type="scientific">Alkalicoccobacillus gibsonii</name>
    <dbReference type="NCBI Taxonomy" id="79881"/>
    <lineage>
        <taxon>Bacteria</taxon>
        <taxon>Bacillati</taxon>
        <taxon>Bacillota</taxon>
        <taxon>Bacilli</taxon>
        <taxon>Bacillales</taxon>
        <taxon>Bacillaceae</taxon>
        <taxon>Alkalicoccobacillus</taxon>
    </lineage>
</organism>
<feature type="compositionally biased region" description="Acidic residues" evidence="1">
    <location>
        <begin position="101"/>
        <end position="119"/>
    </location>
</feature>
<evidence type="ECO:0008006" key="5">
    <source>
        <dbReference type="Google" id="ProtNLM"/>
    </source>
</evidence>
<gene>
    <name evidence="3" type="ORF">MKY91_12925</name>
</gene>
<protein>
    <recommendedName>
        <fullName evidence="5">YusW-like protein</fullName>
    </recommendedName>
</protein>
<keyword evidence="4" id="KW-1185">Reference proteome</keyword>
<evidence type="ECO:0000256" key="1">
    <source>
        <dbReference type="SAM" id="MobiDB-lite"/>
    </source>
</evidence>
<evidence type="ECO:0000256" key="2">
    <source>
        <dbReference type="SAM" id="SignalP"/>
    </source>
</evidence>
<feature type="compositionally biased region" description="Acidic residues" evidence="1">
    <location>
        <begin position="45"/>
        <end position="82"/>
    </location>
</feature>
<feature type="region of interest" description="Disordered" evidence="1">
    <location>
        <begin position="21"/>
        <end position="119"/>
    </location>
</feature>
<dbReference type="PROSITE" id="PS51257">
    <property type="entry name" value="PROKAR_LIPOPROTEIN"/>
    <property type="match status" value="1"/>
</dbReference>
<accession>A0ABU9VLH9</accession>
<reference evidence="3 4" key="1">
    <citation type="submission" date="2024-03" db="EMBL/GenBank/DDBJ databases">
        <title>Bacilli Hybrid Assemblies.</title>
        <authorList>
            <person name="Kovac J."/>
        </authorList>
    </citation>
    <scope>NUCLEOTIDE SEQUENCE [LARGE SCALE GENOMIC DNA]</scope>
    <source>
        <strain evidence="3 4">FSL R7-0666</strain>
    </source>
</reference>
<dbReference type="RefSeq" id="WP_343130838.1">
    <property type="nucleotide sequence ID" value="NZ_JBCITK010000001.1"/>
</dbReference>
<proteinExistence type="predicted"/>